<evidence type="ECO:0000313" key="2">
    <source>
        <dbReference type="Proteomes" id="UP000634668"/>
    </source>
</evidence>
<reference evidence="1" key="2">
    <citation type="submission" date="2020-09" db="EMBL/GenBank/DDBJ databases">
        <authorList>
            <person name="Sun Q."/>
            <person name="Kim S."/>
        </authorList>
    </citation>
    <scope>NUCLEOTIDE SEQUENCE</scope>
    <source>
        <strain evidence="1">KCTC 12113</strain>
    </source>
</reference>
<comment type="caution">
    <text evidence="1">The sequence shown here is derived from an EMBL/GenBank/DDBJ whole genome shotgun (WGS) entry which is preliminary data.</text>
</comment>
<gene>
    <name evidence="1" type="ORF">GCM10007383_30620</name>
</gene>
<dbReference type="EMBL" id="BMWP01000024">
    <property type="protein sequence ID" value="GGW43954.1"/>
    <property type="molecule type" value="Genomic_DNA"/>
</dbReference>
<keyword evidence="2" id="KW-1185">Reference proteome</keyword>
<name>A0A918J5I6_9FLAO</name>
<protein>
    <submittedName>
        <fullName evidence="1">Uncharacterized protein</fullName>
    </submittedName>
</protein>
<proteinExistence type="predicted"/>
<dbReference type="Proteomes" id="UP000634668">
    <property type="component" value="Unassembled WGS sequence"/>
</dbReference>
<organism evidence="1 2">
    <name type="scientific">Arenibacter certesii</name>
    <dbReference type="NCBI Taxonomy" id="228955"/>
    <lineage>
        <taxon>Bacteria</taxon>
        <taxon>Pseudomonadati</taxon>
        <taxon>Bacteroidota</taxon>
        <taxon>Flavobacteriia</taxon>
        <taxon>Flavobacteriales</taxon>
        <taxon>Flavobacteriaceae</taxon>
        <taxon>Arenibacter</taxon>
    </lineage>
</organism>
<dbReference type="AlphaFoldDB" id="A0A918J5I6"/>
<reference evidence="1" key="1">
    <citation type="journal article" date="2014" name="Int. J. Syst. Evol. Microbiol.">
        <title>Complete genome sequence of Corynebacterium casei LMG S-19264T (=DSM 44701T), isolated from a smear-ripened cheese.</title>
        <authorList>
            <consortium name="US DOE Joint Genome Institute (JGI-PGF)"/>
            <person name="Walter F."/>
            <person name="Albersmeier A."/>
            <person name="Kalinowski J."/>
            <person name="Ruckert C."/>
        </authorList>
    </citation>
    <scope>NUCLEOTIDE SEQUENCE</scope>
    <source>
        <strain evidence="1">KCTC 12113</strain>
    </source>
</reference>
<accession>A0A918J5I6</accession>
<sequence>MEEKILLATYIVKIVDNNKNQQMLSYFNGSDDFLSLFESFTEYIFENVNQLPDLSGRRTIHLTLEEPATKEDENRCIYGFFSSGVSGERYKVVNTTTNETELNVDTHHAAFRNVFFYFFIPRNRNVGYLILQRKANFGIKTKLLPAINSYIRQEGYQVYRVLINNLVHNSVYTKMMREGNLKKVELVKRRIPRSLENYINNNEEPEEIKGTFKSSFTSRTSLPQNWKDYIDGVFRQHNSNHATLDVEGLDDSYSDLEFELELNGKKKTFYVVNRQRIQPDIDVTRNIDFEDGEPTIDSLKEQSIELIHDMLDITPDNA</sequence>
<dbReference type="RefSeq" id="WP_026814117.1">
    <property type="nucleotide sequence ID" value="NZ_BMWP01000024.1"/>
</dbReference>
<evidence type="ECO:0000313" key="1">
    <source>
        <dbReference type="EMBL" id="GGW43954.1"/>
    </source>
</evidence>